<dbReference type="eggNOG" id="ENOG502QUG6">
    <property type="taxonomic scope" value="Eukaryota"/>
</dbReference>
<dbReference type="GO" id="GO:0046872">
    <property type="term" value="F:metal ion binding"/>
    <property type="evidence" value="ECO:0007669"/>
    <property type="project" value="UniProtKB-KW"/>
</dbReference>
<keyword evidence="3 6" id="KW-0378">Hydrolase</keyword>
<comment type="similarity">
    <text evidence="6">Belongs to the peptidase M48 family.</text>
</comment>
<dbReference type="AlphaFoldDB" id="A0A1D6LI78"/>
<accession>A0A1D6LI78</accession>
<organism evidence="8">
    <name type="scientific">Zea mays</name>
    <name type="common">Maize</name>
    <dbReference type="NCBI Taxonomy" id="4577"/>
    <lineage>
        <taxon>Eukaryota</taxon>
        <taxon>Viridiplantae</taxon>
        <taxon>Streptophyta</taxon>
        <taxon>Embryophyta</taxon>
        <taxon>Tracheophyta</taxon>
        <taxon>Spermatophyta</taxon>
        <taxon>Magnoliopsida</taxon>
        <taxon>Liliopsida</taxon>
        <taxon>Poales</taxon>
        <taxon>Poaceae</taxon>
        <taxon>PACMAD clade</taxon>
        <taxon>Panicoideae</taxon>
        <taxon>Andropogonodae</taxon>
        <taxon>Andropogoneae</taxon>
        <taxon>Tripsacinae</taxon>
        <taxon>Zea</taxon>
    </lineage>
</organism>
<evidence type="ECO:0000256" key="4">
    <source>
        <dbReference type="ARBA" id="ARBA00022833"/>
    </source>
</evidence>
<keyword evidence="4 6" id="KW-0862">Zinc</keyword>
<dbReference type="PaxDb" id="4577-AC203768.3_FGP005"/>
<dbReference type="InParanoid" id="A0A1D6LI78"/>
<evidence type="ECO:0000256" key="6">
    <source>
        <dbReference type="RuleBase" id="RU003983"/>
    </source>
</evidence>
<protein>
    <submittedName>
        <fullName evidence="8">Peptidase family M48 family protein</fullName>
    </submittedName>
</protein>
<evidence type="ECO:0000256" key="1">
    <source>
        <dbReference type="ARBA" id="ARBA00022670"/>
    </source>
</evidence>
<evidence type="ECO:0000313" key="8">
    <source>
        <dbReference type="EMBL" id="AQK79563.1"/>
    </source>
</evidence>
<keyword evidence="5 6" id="KW-0482">Metalloprotease</keyword>
<evidence type="ECO:0000256" key="3">
    <source>
        <dbReference type="ARBA" id="ARBA00022801"/>
    </source>
</evidence>
<sequence length="166" mass="18821">MPRGLHRRRGLHCFPSSLRLHRPSPNVVATAALGPRHSWLFDVAYRFLICLQLLNTEAPDLYIRQNHVPNAYTLAINGKKPFIVVHTSLVELLTPRELQAVFAHELGHLKCDHGVWLTFANILTMGAYTVPGFDMVAGFLEEQLYRWLRAAELTCDRAALVVQDPK</sequence>
<dbReference type="CDD" id="cd07325">
    <property type="entry name" value="M48_Ste24p_like"/>
    <property type="match status" value="1"/>
</dbReference>
<dbReference type="InterPro" id="IPR001915">
    <property type="entry name" value="Peptidase_M48"/>
</dbReference>
<dbReference type="STRING" id="4577.A0A1D6LI78"/>
<evidence type="ECO:0000259" key="7">
    <source>
        <dbReference type="Pfam" id="PF01435"/>
    </source>
</evidence>
<dbReference type="GO" id="GO:0006508">
    <property type="term" value="P:proteolysis"/>
    <property type="evidence" value="ECO:0007669"/>
    <property type="project" value="UniProtKB-KW"/>
</dbReference>
<keyword evidence="1 6" id="KW-0645">Protease</keyword>
<dbReference type="EMBL" id="CM000782">
    <property type="protein sequence ID" value="AQK79563.1"/>
    <property type="molecule type" value="Genomic_DNA"/>
</dbReference>
<evidence type="ECO:0000256" key="5">
    <source>
        <dbReference type="ARBA" id="ARBA00023049"/>
    </source>
</evidence>
<dbReference type="GO" id="GO:0004222">
    <property type="term" value="F:metalloendopeptidase activity"/>
    <property type="evidence" value="ECO:0007669"/>
    <property type="project" value="InterPro"/>
</dbReference>
<dbReference type="Gene3D" id="3.30.2010.10">
    <property type="entry name" value="Metalloproteases ('zincins'), catalytic domain"/>
    <property type="match status" value="1"/>
</dbReference>
<dbReference type="FunFam" id="3.30.2010.10:FF:000007">
    <property type="entry name" value="Peptidase M48 family protein"/>
    <property type="match status" value="1"/>
</dbReference>
<feature type="domain" description="Peptidase M48" evidence="7">
    <location>
        <begin position="62"/>
        <end position="125"/>
    </location>
</feature>
<name>A0A1D6LI78_MAIZE</name>
<feature type="non-terminal residue" evidence="8">
    <location>
        <position position="166"/>
    </location>
</feature>
<proteinExistence type="inferred from homology"/>
<dbReference type="ExpressionAtlas" id="A0A1D6LI78">
    <property type="expression patterns" value="baseline and differential"/>
</dbReference>
<reference evidence="8" key="1">
    <citation type="submission" date="2015-12" db="EMBL/GenBank/DDBJ databases">
        <title>Update maize B73 reference genome by single molecule sequencing technologies.</title>
        <authorList>
            <consortium name="Maize Genome Sequencing Project"/>
            <person name="Ware D."/>
        </authorList>
    </citation>
    <scope>NUCLEOTIDE SEQUENCE</scope>
    <source>
        <tissue evidence="8">Seedling</tissue>
    </source>
</reference>
<evidence type="ECO:0000256" key="2">
    <source>
        <dbReference type="ARBA" id="ARBA00022723"/>
    </source>
</evidence>
<dbReference type="PANTHER" id="PTHR10120">
    <property type="entry name" value="CAAX PRENYL PROTEASE 1"/>
    <property type="match status" value="1"/>
</dbReference>
<comment type="cofactor">
    <cofactor evidence="6">
        <name>Zn(2+)</name>
        <dbReference type="ChEBI" id="CHEBI:29105"/>
    </cofactor>
    <text evidence="6">Binds 1 zinc ion per subunit.</text>
</comment>
<keyword evidence="2" id="KW-0479">Metal-binding</keyword>
<dbReference type="Pfam" id="PF01435">
    <property type="entry name" value="Peptidase_M48"/>
    <property type="match status" value="1"/>
</dbReference>
<gene>
    <name evidence="8" type="ORF">ZEAMMB73_Zm00001d035744</name>
</gene>